<feature type="transmembrane region" description="Helical" evidence="6">
    <location>
        <begin position="222"/>
        <end position="244"/>
    </location>
</feature>
<feature type="transmembrane region" description="Helical" evidence="6">
    <location>
        <begin position="329"/>
        <end position="348"/>
    </location>
</feature>
<protein>
    <recommendedName>
        <fullName evidence="6">Gustatory receptor</fullName>
    </recommendedName>
</protein>
<gene>
    <name evidence="7" type="ORF">NTJ_14477</name>
</gene>
<dbReference type="Pfam" id="PF08395">
    <property type="entry name" value="7tm_7"/>
    <property type="match status" value="1"/>
</dbReference>
<accession>A0ABN7BBA0</accession>
<evidence type="ECO:0000256" key="6">
    <source>
        <dbReference type="RuleBase" id="RU363108"/>
    </source>
</evidence>
<evidence type="ECO:0000256" key="2">
    <source>
        <dbReference type="ARBA" id="ARBA00022475"/>
    </source>
</evidence>
<evidence type="ECO:0000256" key="4">
    <source>
        <dbReference type="ARBA" id="ARBA00022989"/>
    </source>
</evidence>
<sequence length="354" mass="39668">MFKKRPAPMSDLSLIRHLKIFRLFGFLPFKLDLHSIGDISKPFLFVNAVILVLKLAVKRPGTSASGMAINTLSSMEVVFGNISPIIITALAIRRRREFGKAIIKLIRLQQSLGLTEYSMFRGVKLMSGITMLMASSLLVYRAVMVAMRVSTLGRLLSEVLVCITLFSALTTSVQFTYLSSCLGNCFEKLSTSSGIQLEPIQHLRTHEQIVGVALEINRFYDYTLASTLLLYFGSIMRMASYIYAGSDYSRIERVKHVVFVLFPVTVIAHILHTTQTVEDLAEASNQALLDNRINMNEPAYEDSWLMLHYAGRKPLSFKAMNTVVVNYKLGFSMIATFVTYTVVLYQIVATSNSP</sequence>
<evidence type="ECO:0000256" key="3">
    <source>
        <dbReference type="ARBA" id="ARBA00022692"/>
    </source>
</evidence>
<dbReference type="InterPro" id="IPR013604">
    <property type="entry name" value="7TM_chemorcpt"/>
</dbReference>
<evidence type="ECO:0000313" key="7">
    <source>
        <dbReference type="EMBL" id="BET01661.1"/>
    </source>
</evidence>
<organism evidence="7 8">
    <name type="scientific">Nesidiocoris tenuis</name>
    <dbReference type="NCBI Taxonomy" id="355587"/>
    <lineage>
        <taxon>Eukaryota</taxon>
        <taxon>Metazoa</taxon>
        <taxon>Ecdysozoa</taxon>
        <taxon>Arthropoda</taxon>
        <taxon>Hexapoda</taxon>
        <taxon>Insecta</taxon>
        <taxon>Pterygota</taxon>
        <taxon>Neoptera</taxon>
        <taxon>Paraneoptera</taxon>
        <taxon>Hemiptera</taxon>
        <taxon>Heteroptera</taxon>
        <taxon>Panheteroptera</taxon>
        <taxon>Cimicomorpha</taxon>
        <taxon>Miridae</taxon>
        <taxon>Dicyphina</taxon>
        <taxon>Nesidiocoris</taxon>
    </lineage>
</organism>
<comment type="similarity">
    <text evidence="6">Belongs to the insect chemoreceptor superfamily. Gustatory receptor (GR) family.</text>
</comment>
<keyword evidence="4 6" id="KW-1133">Transmembrane helix</keyword>
<keyword evidence="8" id="KW-1185">Reference proteome</keyword>
<dbReference type="EMBL" id="AP028921">
    <property type="protein sequence ID" value="BET01661.1"/>
    <property type="molecule type" value="Genomic_DNA"/>
</dbReference>
<name>A0ABN7BBA0_9HEMI</name>
<keyword evidence="6" id="KW-0675">Receptor</keyword>
<keyword evidence="6" id="KW-0807">Transducer</keyword>
<evidence type="ECO:0000313" key="8">
    <source>
        <dbReference type="Proteomes" id="UP001307889"/>
    </source>
</evidence>
<keyword evidence="3 6" id="KW-0812">Transmembrane</keyword>
<evidence type="ECO:0000256" key="5">
    <source>
        <dbReference type="ARBA" id="ARBA00023136"/>
    </source>
</evidence>
<keyword evidence="5 6" id="KW-0472">Membrane</keyword>
<comment type="subcellular location">
    <subcellularLocation>
        <location evidence="1 6">Cell membrane</location>
        <topology evidence="1 6">Multi-pass membrane protein</topology>
    </subcellularLocation>
</comment>
<dbReference type="Proteomes" id="UP001307889">
    <property type="component" value="Chromosome 13"/>
</dbReference>
<feature type="transmembrane region" description="Helical" evidence="6">
    <location>
        <begin position="155"/>
        <end position="177"/>
    </location>
</feature>
<comment type="caution">
    <text evidence="6">Lacks conserved residue(s) required for the propagation of feature annotation.</text>
</comment>
<feature type="transmembrane region" description="Helical" evidence="6">
    <location>
        <begin position="125"/>
        <end position="143"/>
    </location>
</feature>
<evidence type="ECO:0000256" key="1">
    <source>
        <dbReference type="ARBA" id="ARBA00004651"/>
    </source>
</evidence>
<reference evidence="7 8" key="1">
    <citation type="submission" date="2023-09" db="EMBL/GenBank/DDBJ databases">
        <title>Nesidiocoris tenuis whole genome shotgun sequence.</title>
        <authorList>
            <person name="Shibata T."/>
            <person name="Shimoda M."/>
            <person name="Kobayashi T."/>
            <person name="Uehara T."/>
        </authorList>
    </citation>
    <scope>NUCLEOTIDE SEQUENCE [LARGE SCALE GENOMIC DNA]</scope>
    <source>
        <strain evidence="7 8">Japan</strain>
    </source>
</reference>
<keyword evidence="2 6" id="KW-1003">Cell membrane</keyword>
<proteinExistence type="inferred from homology"/>
<comment type="function">
    <text evidence="6">Gustatory receptor which mediates acceptance or avoidance behavior, depending on its substrates.</text>
</comment>